<organism evidence="3 4">
    <name type="scientific">Amphimedon queenslandica</name>
    <name type="common">Sponge</name>
    <dbReference type="NCBI Taxonomy" id="400682"/>
    <lineage>
        <taxon>Eukaryota</taxon>
        <taxon>Metazoa</taxon>
        <taxon>Porifera</taxon>
        <taxon>Demospongiae</taxon>
        <taxon>Heteroscleromorpha</taxon>
        <taxon>Haplosclerida</taxon>
        <taxon>Niphatidae</taxon>
        <taxon>Amphimedon</taxon>
    </lineage>
</organism>
<accession>A0AAN0K369</accession>
<dbReference type="KEGG" id="aqu:109592806"/>
<dbReference type="Proteomes" id="UP000007879">
    <property type="component" value="Unassembled WGS sequence"/>
</dbReference>
<reference evidence="4" key="1">
    <citation type="journal article" date="2010" name="Nature">
        <title>The Amphimedon queenslandica genome and the evolution of animal complexity.</title>
        <authorList>
            <person name="Srivastava M."/>
            <person name="Simakov O."/>
            <person name="Chapman J."/>
            <person name="Fahey B."/>
            <person name="Gauthier M.E."/>
            <person name="Mitros T."/>
            <person name="Richards G.S."/>
            <person name="Conaco C."/>
            <person name="Dacre M."/>
            <person name="Hellsten U."/>
            <person name="Larroux C."/>
            <person name="Putnam N.H."/>
            <person name="Stanke M."/>
            <person name="Adamska M."/>
            <person name="Darling A."/>
            <person name="Degnan S.M."/>
            <person name="Oakley T.H."/>
            <person name="Plachetzki D.C."/>
            <person name="Zhai Y."/>
            <person name="Adamski M."/>
            <person name="Calcino A."/>
            <person name="Cummins S.F."/>
            <person name="Goodstein D.M."/>
            <person name="Harris C."/>
            <person name="Jackson D.J."/>
            <person name="Leys S.P."/>
            <person name="Shu S."/>
            <person name="Woodcroft B.J."/>
            <person name="Vervoort M."/>
            <person name="Kosik K.S."/>
            <person name="Manning G."/>
            <person name="Degnan B.M."/>
            <person name="Rokhsar D.S."/>
        </authorList>
    </citation>
    <scope>NUCLEOTIDE SEQUENCE [LARGE SCALE GENOMIC DNA]</scope>
</reference>
<feature type="compositionally biased region" description="Acidic residues" evidence="1">
    <location>
        <begin position="61"/>
        <end position="70"/>
    </location>
</feature>
<name>A0AAN0K369_AMPQE</name>
<keyword evidence="2" id="KW-0812">Transmembrane</keyword>
<reference evidence="3" key="2">
    <citation type="submission" date="2024-06" db="UniProtKB">
        <authorList>
            <consortium name="EnsemblMetazoa"/>
        </authorList>
    </citation>
    <scope>IDENTIFICATION</scope>
</reference>
<keyword evidence="2" id="KW-0472">Membrane</keyword>
<feature type="compositionally biased region" description="Polar residues" evidence="1">
    <location>
        <begin position="1"/>
        <end position="11"/>
    </location>
</feature>
<evidence type="ECO:0000256" key="2">
    <source>
        <dbReference type="SAM" id="Phobius"/>
    </source>
</evidence>
<dbReference type="RefSeq" id="XP_019863739.1">
    <property type="nucleotide sequence ID" value="XM_020008180.1"/>
</dbReference>
<evidence type="ECO:0000313" key="3">
    <source>
        <dbReference type="EnsemblMetazoa" id="XP_019863739.1"/>
    </source>
</evidence>
<dbReference type="EnsemblMetazoa" id="XM_020008180.1">
    <property type="protein sequence ID" value="XP_019863739.1"/>
    <property type="gene ID" value="LOC109592806"/>
</dbReference>
<proteinExistence type="predicted"/>
<keyword evidence="4" id="KW-1185">Reference proteome</keyword>
<protein>
    <submittedName>
        <fullName evidence="3">Uncharacterized protein</fullName>
    </submittedName>
</protein>
<feature type="region of interest" description="Disordered" evidence="1">
    <location>
        <begin position="460"/>
        <end position="494"/>
    </location>
</feature>
<sequence>MAEGRGSTQTVKGKRYQELSSSEKKSDRGESSDGSRCSTQNAVSISGKYVKSITTPNENRMEDDDNDQEQNDEHVPAPATRSNIVRLEENEEYPIKRHCFRDCTKTIFRNQKRCAIVPFVLAFVFMVIFIVCILRITEMYLYYHFGDGDNNTKELFIPAGSVVDVNLTSLNINAKHINKLKVTVPDKSSPVRVTTAQEDHQISLPFNINITLNYETGRYRAITRYWKSREHITGDITFLGFERPRYLRNCYKWGNITNPPYCTCDDGSGSINKTFNISACFSDDDRGNDKHIIYIRFCLVESDDANIVINITETYVIPNKMSYKSIHNDDTDNQNSAVLQFPSLLSELCNPSKLYVNTHYKNTNDDCSEMIKLELKPDAMEIMETVALVITAILSLLLSLMMFGIGIRCCCCCHIKTGFCALGLFYEEPERQVRQPLCQSDGSSSEGGYGSIREETPEDLLRNSWSPEGTPVSSITAPNENNEEEENAIQQDDEHVPAPAARCNIVRLEENEEYPIKDTVSVTALKKYLGTEKNVPLFLLF</sequence>
<evidence type="ECO:0000313" key="4">
    <source>
        <dbReference type="Proteomes" id="UP000007879"/>
    </source>
</evidence>
<feature type="transmembrane region" description="Helical" evidence="2">
    <location>
        <begin position="115"/>
        <end position="134"/>
    </location>
</feature>
<evidence type="ECO:0000256" key="1">
    <source>
        <dbReference type="SAM" id="MobiDB-lite"/>
    </source>
</evidence>
<feature type="compositionally biased region" description="Polar residues" evidence="1">
    <location>
        <begin position="34"/>
        <end position="44"/>
    </location>
</feature>
<dbReference type="AlphaFoldDB" id="A0AAN0K369"/>
<keyword evidence="2" id="KW-1133">Transmembrane helix</keyword>
<feature type="compositionally biased region" description="Basic and acidic residues" evidence="1">
    <location>
        <begin position="15"/>
        <end position="33"/>
    </location>
</feature>
<feature type="compositionally biased region" description="Polar residues" evidence="1">
    <location>
        <begin position="463"/>
        <end position="478"/>
    </location>
</feature>
<feature type="region of interest" description="Disordered" evidence="1">
    <location>
        <begin position="1"/>
        <end position="83"/>
    </location>
</feature>
<feature type="transmembrane region" description="Helical" evidence="2">
    <location>
        <begin position="386"/>
        <end position="407"/>
    </location>
</feature>
<dbReference type="GeneID" id="109592806"/>